<dbReference type="EMBL" id="AUXT01000079">
    <property type="protein sequence ID" value="KZN53820.1"/>
    <property type="molecule type" value="Genomic_DNA"/>
</dbReference>
<evidence type="ECO:0000313" key="5">
    <source>
        <dbReference type="Proteomes" id="UP000076587"/>
    </source>
</evidence>
<keyword evidence="2" id="KW-0732">Signal</keyword>
<evidence type="ECO:0000256" key="1">
    <source>
        <dbReference type="ARBA" id="ARBA00010333"/>
    </source>
</evidence>
<gene>
    <name evidence="4" type="ORF">N482_05730</name>
</gene>
<accession>A0A161YA43</accession>
<dbReference type="Gene3D" id="3.40.190.10">
    <property type="entry name" value="Periplasmic binding protein-like II"/>
    <property type="match status" value="2"/>
</dbReference>
<name>A0A161YA43_9GAMM</name>
<dbReference type="PATRIC" id="fig|1365253.3.peg.1138"/>
<feature type="domain" description="Solute-binding protein family 3/N-terminal" evidence="3">
    <location>
        <begin position="6"/>
        <end position="201"/>
    </location>
</feature>
<sequence length="222" mass="26140">MYNGDSPFGLDIEITKLVFNKANVCFKFIRLPTSARGLAELYKGYVDVLPSASFNRDRANNAHFSVPYRRERMRLFTHLELPPIKSLTELFADEYTFVTNPGAYYGEELKQILQISWYQQRLVEVASVSRRIELVNKKRIDFLIEDEYTGYYFINRLGYERLRLHSYIVNDNAIHFMLSRLTFKENEISAINEAIQQLHPDINAILERRPAPHKQNNAWRNN</sequence>
<comment type="similarity">
    <text evidence="1">Belongs to the bacterial solute-binding protein 3 family.</text>
</comment>
<organism evidence="4 5">
    <name type="scientific">Pseudoalteromonas luteoviolacea NCIMB 1942</name>
    <dbReference type="NCBI Taxonomy" id="1365253"/>
    <lineage>
        <taxon>Bacteria</taxon>
        <taxon>Pseudomonadati</taxon>
        <taxon>Pseudomonadota</taxon>
        <taxon>Gammaproteobacteria</taxon>
        <taxon>Alteromonadales</taxon>
        <taxon>Pseudoalteromonadaceae</taxon>
        <taxon>Pseudoalteromonas</taxon>
    </lineage>
</organism>
<reference evidence="4 5" key="1">
    <citation type="submission" date="2013-07" db="EMBL/GenBank/DDBJ databases">
        <title>Comparative Genomic and Metabolomic Analysis of Twelve Strains of Pseudoalteromonas luteoviolacea.</title>
        <authorList>
            <person name="Vynne N.G."/>
            <person name="Mansson M."/>
            <person name="Gram L."/>
        </authorList>
    </citation>
    <scope>NUCLEOTIDE SEQUENCE [LARGE SCALE GENOMIC DNA]</scope>
    <source>
        <strain evidence="4 5">NCIMB 1942</strain>
    </source>
</reference>
<dbReference type="Pfam" id="PF00497">
    <property type="entry name" value="SBP_bac_3"/>
    <property type="match status" value="1"/>
</dbReference>
<dbReference type="SUPFAM" id="SSF53850">
    <property type="entry name" value="Periplasmic binding protein-like II"/>
    <property type="match status" value="1"/>
</dbReference>
<protein>
    <recommendedName>
        <fullName evidence="3">Solute-binding protein family 3/N-terminal domain-containing protein</fullName>
    </recommendedName>
</protein>
<comment type="caution">
    <text evidence="4">The sequence shown here is derived from an EMBL/GenBank/DDBJ whole genome shotgun (WGS) entry which is preliminary data.</text>
</comment>
<dbReference type="PANTHER" id="PTHR35936:SF19">
    <property type="entry name" value="AMINO-ACID-BINDING PROTEIN YXEM-RELATED"/>
    <property type="match status" value="1"/>
</dbReference>
<evidence type="ECO:0000256" key="2">
    <source>
        <dbReference type="ARBA" id="ARBA00022729"/>
    </source>
</evidence>
<dbReference type="OrthoDB" id="7304968at2"/>
<evidence type="ECO:0000259" key="3">
    <source>
        <dbReference type="Pfam" id="PF00497"/>
    </source>
</evidence>
<dbReference type="AlphaFoldDB" id="A0A161YA43"/>
<dbReference type="Proteomes" id="UP000076587">
    <property type="component" value="Unassembled WGS sequence"/>
</dbReference>
<evidence type="ECO:0000313" key="4">
    <source>
        <dbReference type="EMBL" id="KZN53820.1"/>
    </source>
</evidence>
<dbReference type="InterPro" id="IPR001638">
    <property type="entry name" value="Solute-binding_3/MltF_N"/>
</dbReference>
<proteinExistence type="inferred from homology"/>
<dbReference type="PANTHER" id="PTHR35936">
    <property type="entry name" value="MEMBRANE-BOUND LYTIC MUREIN TRANSGLYCOSYLASE F"/>
    <property type="match status" value="1"/>
</dbReference>